<feature type="transmembrane region" description="Helical" evidence="1">
    <location>
        <begin position="12"/>
        <end position="31"/>
    </location>
</feature>
<accession>A0ABN2SFP1</accession>
<evidence type="ECO:0000256" key="1">
    <source>
        <dbReference type="SAM" id="Phobius"/>
    </source>
</evidence>
<organism evidence="2 3">
    <name type="scientific">Catenulispora subtropica</name>
    <dbReference type="NCBI Taxonomy" id="450798"/>
    <lineage>
        <taxon>Bacteria</taxon>
        <taxon>Bacillati</taxon>
        <taxon>Actinomycetota</taxon>
        <taxon>Actinomycetes</taxon>
        <taxon>Catenulisporales</taxon>
        <taxon>Catenulisporaceae</taxon>
        <taxon>Catenulispora</taxon>
    </lineage>
</organism>
<evidence type="ECO:0008006" key="4">
    <source>
        <dbReference type="Google" id="ProtNLM"/>
    </source>
</evidence>
<reference evidence="2 3" key="1">
    <citation type="journal article" date="2019" name="Int. J. Syst. Evol. Microbiol.">
        <title>The Global Catalogue of Microorganisms (GCM) 10K type strain sequencing project: providing services to taxonomists for standard genome sequencing and annotation.</title>
        <authorList>
            <consortium name="The Broad Institute Genomics Platform"/>
            <consortium name="The Broad Institute Genome Sequencing Center for Infectious Disease"/>
            <person name="Wu L."/>
            <person name="Ma J."/>
        </authorList>
    </citation>
    <scope>NUCLEOTIDE SEQUENCE [LARGE SCALE GENOMIC DNA]</scope>
    <source>
        <strain evidence="2 3">JCM 16013</strain>
    </source>
</reference>
<keyword evidence="1" id="KW-0472">Membrane</keyword>
<name>A0ABN2SFP1_9ACTN</name>
<protein>
    <recommendedName>
        <fullName evidence="4">Secreted protein</fullName>
    </recommendedName>
</protein>
<gene>
    <name evidence="2" type="ORF">GCM10009838_55510</name>
</gene>
<evidence type="ECO:0000313" key="2">
    <source>
        <dbReference type="EMBL" id="GAA1985983.1"/>
    </source>
</evidence>
<keyword evidence="1" id="KW-0812">Transmembrane</keyword>
<comment type="caution">
    <text evidence="2">The sequence shown here is derived from an EMBL/GenBank/DDBJ whole genome shotgun (WGS) entry which is preliminary data.</text>
</comment>
<dbReference type="EMBL" id="BAAAQM010000036">
    <property type="protein sequence ID" value="GAA1985983.1"/>
    <property type="molecule type" value="Genomic_DNA"/>
</dbReference>
<keyword evidence="1" id="KW-1133">Transmembrane helix</keyword>
<keyword evidence="3" id="KW-1185">Reference proteome</keyword>
<sequence length="66" mass="7364">MRYSHRVLSILAWWAIPIGAVILAAALSALARRVRRQSDDDTISAYRRFREAIANTEEQVGPAPDA</sequence>
<evidence type="ECO:0000313" key="3">
    <source>
        <dbReference type="Proteomes" id="UP001499854"/>
    </source>
</evidence>
<dbReference type="Proteomes" id="UP001499854">
    <property type="component" value="Unassembled WGS sequence"/>
</dbReference>
<proteinExistence type="predicted"/>